<proteinExistence type="predicted"/>
<keyword evidence="2" id="KW-1185">Reference proteome</keyword>
<dbReference type="EMBL" id="NIDF01000003">
    <property type="protein sequence ID" value="TYJ58744.1"/>
    <property type="molecule type" value="Genomic_DNA"/>
</dbReference>
<dbReference type="Proteomes" id="UP000322245">
    <property type="component" value="Unassembled WGS sequence"/>
</dbReference>
<reference evidence="1 2" key="1">
    <citation type="submission" date="2017-05" db="EMBL/GenBank/DDBJ databases">
        <title>The Genome Sequence of Tsuchiyaea wingfieldii DSM 27421.</title>
        <authorList>
            <person name="Cuomo C."/>
            <person name="Passer A."/>
            <person name="Billmyre B."/>
            <person name="Heitman J."/>
        </authorList>
    </citation>
    <scope>NUCLEOTIDE SEQUENCE [LARGE SCALE GENOMIC DNA]</scope>
    <source>
        <strain evidence="1 2">DSM 27421</strain>
    </source>
</reference>
<evidence type="ECO:0000313" key="2">
    <source>
        <dbReference type="Proteomes" id="UP000322245"/>
    </source>
</evidence>
<comment type="caution">
    <text evidence="1">The sequence shown here is derived from an EMBL/GenBank/DDBJ whole genome shotgun (WGS) entry which is preliminary data.</text>
</comment>
<evidence type="ECO:0000313" key="1">
    <source>
        <dbReference type="EMBL" id="TYJ58744.1"/>
    </source>
</evidence>
<organism evidence="1 2">
    <name type="scientific">Cryptococcus floricola</name>
    <dbReference type="NCBI Taxonomy" id="2591691"/>
    <lineage>
        <taxon>Eukaryota</taxon>
        <taxon>Fungi</taxon>
        <taxon>Dikarya</taxon>
        <taxon>Basidiomycota</taxon>
        <taxon>Agaricomycotina</taxon>
        <taxon>Tremellomycetes</taxon>
        <taxon>Tremellales</taxon>
        <taxon>Cryptococcaceae</taxon>
        <taxon>Cryptococcus</taxon>
    </lineage>
</organism>
<protein>
    <submittedName>
        <fullName evidence="1">Uncharacterized protein</fullName>
    </submittedName>
</protein>
<sequence length="127" mass="14083">MRTAFLRTLPRTIPRATRNIHSTSRLLASEIPTSPFEDPIFKAFADRVKQHQGAVDAMKSVMNELMTLDAGFDKHKKPTIMQMMQMASDTELKAAASTLMTELQKAGVGMDEAKEIFSRAQAGTPRS</sequence>
<dbReference type="AlphaFoldDB" id="A0A5D3B7F2"/>
<accession>A0A5D3B7F2</accession>
<name>A0A5D3B7F2_9TREE</name>
<gene>
    <name evidence="1" type="ORF">B9479_000580</name>
</gene>